<comment type="caution">
    <text evidence="7">The sequence shown here is derived from an EMBL/GenBank/DDBJ whole genome shotgun (WGS) entry which is preliminary data.</text>
</comment>
<reference evidence="7 8" key="1">
    <citation type="submission" date="2024-01" db="EMBL/GenBank/DDBJ databases">
        <title>Sphingobacterium tenebrionis sp. nov., a novel endophyte isolated from tenebrio molitor intestines.</title>
        <authorList>
            <person name="Zhang C."/>
        </authorList>
    </citation>
    <scope>NUCLEOTIDE SEQUENCE [LARGE SCALE GENOMIC DNA]</scope>
    <source>
        <strain evidence="7 8">PU5-4</strain>
    </source>
</reference>
<evidence type="ECO:0000259" key="6">
    <source>
        <dbReference type="PROSITE" id="PS50112"/>
    </source>
</evidence>
<dbReference type="SUPFAM" id="SSF55785">
    <property type="entry name" value="PYP-like sensor domain (PAS domain)"/>
    <property type="match status" value="3"/>
</dbReference>
<dbReference type="InterPro" id="IPR003661">
    <property type="entry name" value="HisK_dim/P_dom"/>
</dbReference>
<dbReference type="PANTHER" id="PTHR43304">
    <property type="entry name" value="PHYTOCHROME-LIKE PROTEIN CPH1"/>
    <property type="match status" value="1"/>
</dbReference>
<protein>
    <recommendedName>
        <fullName evidence="2">histidine kinase</fullName>
        <ecNumber evidence="2">2.7.13.3</ecNumber>
    </recommendedName>
</protein>
<dbReference type="Pfam" id="PF13426">
    <property type="entry name" value="PAS_9"/>
    <property type="match status" value="1"/>
</dbReference>
<keyword evidence="5" id="KW-0418">Kinase</keyword>
<dbReference type="PROSITE" id="PS50112">
    <property type="entry name" value="PAS"/>
    <property type="match status" value="2"/>
</dbReference>
<dbReference type="EMBL" id="JAYLLN010000003">
    <property type="protein sequence ID" value="MEI5983777.1"/>
    <property type="molecule type" value="Genomic_DNA"/>
</dbReference>
<accession>A0ABU8I217</accession>
<evidence type="ECO:0000313" key="8">
    <source>
        <dbReference type="Proteomes" id="UP001363035"/>
    </source>
</evidence>
<sequence>MEFKDLCDFLDVPLVLLKVNGPGTVILDCNLAYSEHSGKTSEDLHGRPFFEVFPDNPFLDFGTPWANIFDGIDAAGPGVGYLVHRWELSPELKVESFRVKHKMVRLPEYSEQVLLRALYPINTSGMGHLPSHPTFPIHPLPWSYDPSDGRFILSPELRADLGIHHDGDFPKELFKDQGERDDFHKRLEACVSQGVPLRLLYSRHDDGMGPRIWLISGFQGSGSAPGIVLGDFTEIPDAGIHGKNDPLEEDRLRKMVSSIEAIIWEGDVGDLKTTYVSPKVFDILGYTQQEWMSSRRKWEEILHPEDRSSTLHQLEDKLKGTGRFDAVYRLVHKKGHSVWVRDNVVLVPQGNGKLYLRGVMIDVSDYERWNIFKEMEGRLLESIPLEHDGFVDGLSYFLKGMQAIFEGKSFLLVSHSHRGDVLLAGPQSLINGPSAPTCRHLVLQEHGKQGIQLLEYPSLPAMGAQHLSELFDRCLSVLGLVLGHRQKTIQATELLELNRQVQQMANFGFWQWDLASGKLEWSEELFRILEKDPLQFHPSSENYIRMVHPHDRRKVTRIFQQIQKDLKESVFETRIIVPDGNVKYLRCWVKRALHGTIPQARLLGGCLDITNIHQVELQRENLFQHVLMQMRKLEESKVKYYGLFQQIPMAVLLVRNSDGRILDANQAALDAYGFTHGEFLKKDLGQLIVPKDKYNQSETTFIKDMVDIPNIAIHRTSSEDRIVVKMAHSKSSSPSDGATIILLEDITQKVGDMVAIRKKNSALRRISWIHSHLVRAPLSRILAISRLLEDWGQQDQDLQHYGLMLEKIKDAAHELDAVIREVTESSHQELNTNDKIDGE</sequence>
<gene>
    <name evidence="7" type="ORF">VJ786_02555</name>
</gene>
<dbReference type="SMART" id="SM00091">
    <property type="entry name" value="PAS"/>
    <property type="match status" value="4"/>
</dbReference>
<dbReference type="InterPro" id="IPR035965">
    <property type="entry name" value="PAS-like_dom_sf"/>
</dbReference>
<dbReference type="Pfam" id="PF08447">
    <property type="entry name" value="PAS_3"/>
    <property type="match status" value="1"/>
</dbReference>
<dbReference type="EC" id="2.7.13.3" evidence="2"/>
<dbReference type="InterPro" id="IPR000014">
    <property type="entry name" value="PAS"/>
</dbReference>
<keyword evidence="3" id="KW-0597">Phosphoprotein</keyword>
<dbReference type="InterPro" id="IPR013655">
    <property type="entry name" value="PAS_fold_3"/>
</dbReference>
<feature type="domain" description="PAS" evidence="6">
    <location>
        <begin position="248"/>
        <end position="321"/>
    </location>
</feature>
<evidence type="ECO:0000256" key="5">
    <source>
        <dbReference type="ARBA" id="ARBA00022777"/>
    </source>
</evidence>
<evidence type="ECO:0000313" key="7">
    <source>
        <dbReference type="EMBL" id="MEI5983777.1"/>
    </source>
</evidence>
<evidence type="ECO:0000256" key="4">
    <source>
        <dbReference type="ARBA" id="ARBA00022679"/>
    </source>
</evidence>
<keyword evidence="4" id="KW-0808">Transferase</keyword>
<dbReference type="Gene3D" id="3.30.450.20">
    <property type="entry name" value="PAS domain"/>
    <property type="match status" value="3"/>
</dbReference>
<evidence type="ECO:0000256" key="3">
    <source>
        <dbReference type="ARBA" id="ARBA00022553"/>
    </source>
</evidence>
<dbReference type="InterPro" id="IPR052162">
    <property type="entry name" value="Sensor_kinase/Photoreceptor"/>
</dbReference>
<evidence type="ECO:0000256" key="1">
    <source>
        <dbReference type="ARBA" id="ARBA00000085"/>
    </source>
</evidence>
<feature type="domain" description="PAS" evidence="6">
    <location>
        <begin position="652"/>
        <end position="693"/>
    </location>
</feature>
<proteinExistence type="predicted"/>
<evidence type="ECO:0000256" key="2">
    <source>
        <dbReference type="ARBA" id="ARBA00012438"/>
    </source>
</evidence>
<dbReference type="Proteomes" id="UP001363035">
    <property type="component" value="Unassembled WGS sequence"/>
</dbReference>
<dbReference type="CDD" id="cd00130">
    <property type="entry name" value="PAS"/>
    <property type="match status" value="2"/>
</dbReference>
<comment type="catalytic activity">
    <reaction evidence="1">
        <text>ATP + protein L-histidine = ADP + protein N-phospho-L-histidine.</text>
        <dbReference type="EC" id="2.7.13.3"/>
    </reaction>
</comment>
<name>A0ABU8I217_9SPHI</name>
<dbReference type="RefSeq" id="WP_336557211.1">
    <property type="nucleotide sequence ID" value="NZ_JAYLLN010000003.1"/>
</dbReference>
<dbReference type="CDD" id="cd00082">
    <property type="entry name" value="HisKA"/>
    <property type="match status" value="1"/>
</dbReference>
<organism evidence="7 8">
    <name type="scientific">Sphingobacterium tenebrionis</name>
    <dbReference type="NCBI Taxonomy" id="3111775"/>
    <lineage>
        <taxon>Bacteria</taxon>
        <taxon>Pseudomonadati</taxon>
        <taxon>Bacteroidota</taxon>
        <taxon>Sphingobacteriia</taxon>
        <taxon>Sphingobacteriales</taxon>
        <taxon>Sphingobacteriaceae</taxon>
        <taxon>Sphingobacterium</taxon>
    </lineage>
</organism>
<dbReference type="NCBIfam" id="TIGR00229">
    <property type="entry name" value="sensory_box"/>
    <property type="match status" value="1"/>
</dbReference>
<dbReference type="PANTHER" id="PTHR43304:SF1">
    <property type="entry name" value="PAC DOMAIN-CONTAINING PROTEIN"/>
    <property type="match status" value="1"/>
</dbReference>
<keyword evidence="8" id="KW-1185">Reference proteome</keyword>